<keyword evidence="3 5" id="KW-1133">Transmembrane helix</keyword>
<evidence type="ECO:0000256" key="1">
    <source>
        <dbReference type="ARBA" id="ARBA00022475"/>
    </source>
</evidence>
<feature type="transmembrane region" description="Helical" evidence="5">
    <location>
        <begin position="88"/>
        <end position="110"/>
    </location>
</feature>
<evidence type="ECO:0000256" key="3">
    <source>
        <dbReference type="ARBA" id="ARBA00022989"/>
    </source>
</evidence>
<feature type="region of interest" description="Disordered" evidence="6">
    <location>
        <begin position="846"/>
        <end position="868"/>
    </location>
</feature>
<name>A0A7X2MZJ5_9CLOT</name>
<dbReference type="PANTHER" id="PTHR39344">
    <property type="entry name" value="UPF0182 PROTEIN SLL1060"/>
    <property type="match status" value="1"/>
</dbReference>
<keyword evidence="4 5" id="KW-0472">Membrane</keyword>
<evidence type="ECO:0000256" key="4">
    <source>
        <dbReference type="ARBA" id="ARBA00023136"/>
    </source>
</evidence>
<dbReference type="AlphaFoldDB" id="A0A7X2MZJ5"/>
<reference evidence="7 8" key="1">
    <citation type="submission" date="2019-08" db="EMBL/GenBank/DDBJ databases">
        <title>In-depth cultivation of the pig gut microbiome towards novel bacterial diversity and tailored functional studies.</title>
        <authorList>
            <person name="Wylensek D."/>
            <person name="Hitch T.C.A."/>
            <person name="Clavel T."/>
        </authorList>
    </citation>
    <scope>NUCLEOTIDE SEQUENCE [LARGE SCALE GENOMIC DNA]</scope>
    <source>
        <strain evidence="7 8">WCA-383-APC-5B</strain>
    </source>
</reference>
<feature type="transmembrane region" description="Helical" evidence="5">
    <location>
        <begin position="260"/>
        <end position="280"/>
    </location>
</feature>
<dbReference type="GO" id="GO:0005886">
    <property type="term" value="C:plasma membrane"/>
    <property type="evidence" value="ECO:0007669"/>
    <property type="project" value="UniProtKB-SubCell"/>
</dbReference>
<feature type="transmembrane region" description="Helical" evidence="5">
    <location>
        <begin position="232"/>
        <end position="253"/>
    </location>
</feature>
<comment type="caution">
    <text evidence="7">The sequence shown here is derived from an EMBL/GenBank/DDBJ whole genome shotgun (WGS) entry which is preliminary data.</text>
</comment>
<comment type="similarity">
    <text evidence="5">Belongs to the UPF0182 family.</text>
</comment>
<keyword evidence="8" id="KW-1185">Reference proteome</keyword>
<dbReference type="GO" id="GO:0005576">
    <property type="term" value="C:extracellular region"/>
    <property type="evidence" value="ECO:0007669"/>
    <property type="project" value="TreeGrafter"/>
</dbReference>
<feature type="transmembrane region" description="Helical" evidence="5">
    <location>
        <begin position="47"/>
        <end position="67"/>
    </location>
</feature>
<evidence type="ECO:0000256" key="5">
    <source>
        <dbReference type="HAMAP-Rule" id="MF_01600"/>
    </source>
</evidence>
<feature type="compositionally biased region" description="Low complexity" evidence="6">
    <location>
        <begin position="851"/>
        <end position="863"/>
    </location>
</feature>
<dbReference type="Proteomes" id="UP000460287">
    <property type="component" value="Unassembled WGS sequence"/>
</dbReference>
<feature type="region of interest" description="Disordered" evidence="6">
    <location>
        <begin position="666"/>
        <end position="690"/>
    </location>
</feature>
<keyword evidence="2 5" id="KW-0812">Transmembrane</keyword>
<evidence type="ECO:0000313" key="8">
    <source>
        <dbReference type="Proteomes" id="UP000460287"/>
    </source>
</evidence>
<dbReference type="PANTHER" id="PTHR39344:SF1">
    <property type="entry name" value="UPF0182 PROTEIN SLL1060"/>
    <property type="match status" value="1"/>
</dbReference>
<organism evidence="7 8">
    <name type="scientific">Inconstantimicrobium porci</name>
    <dbReference type="NCBI Taxonomy" id="2652291"/>
    <lineage>
        <taxon>Bacteria</taxon>
        <taxon>Bacillati</taxon>
        <taxon>Bacillota</taxon>
        <taxon>Clostridia</taxon>
        <taxon>Eubacteriales</taxon>
        <taxon>Clostridiaceae</taxon>
        <taxon>Inconstantimicrobium</taxon>
    </lineage>
</organism>
<gene>
    <name evidence="7" type="ORF">FYJ33_11240</name>
</gene>
<feature type="transmembrane region" description="Helical" evidence="5">
    <location>
        <begin position="188"/>
        <end position="212"/>
    </location>
</feature>
<keyword evidence="1 5" id="KW-1003">Cell membrane</keyword>
<sequence length="914" mass="104658">MKKRLGFIIATIVIIFAVFFMSSSFIIDYQWFKEVGYTSVYFTKVFSILKLFIPIFLIIFLIIYLYSRSLFNDIRTLAGDSVIKGKKIYNIIVVFVSVVFAFNIASKYWYTILQFTNSISFNEKDPLFNKDISFYVFKLPLIQVIYNTLLGLAAVLVIITIATYIALKVKFNITQINDITNVKKSKRKFAIISFVIFMMISVGFILKSYYLLYSPRGVVYGAGYTDNNITLLFNKVVTIVAAVFSFVSIFLILKDKKKILTGFAAVIVGLVILEPIAAVITQNFFVKSNELEFEKKYINYHIESTRKAYNIDSIEEKSFEPKYNLDAEQIKKNNDIISNLRINSIEPVLSFYNQVQTMKNYYNFHDIDTDRYNIDGQKSQVFVSVREIENKNITSWQNKHLIYTHGYGSVMSKVNSVTAEGQPDFLMSDLPTNNKTDIKLDNPRIYFGESSNDYIIVNTKINELDYPNGDENKGTKYSGTAGIKLTPLNRILFAINEGNSRILFSKDITNNSKIILHKNIINRVKTIAPFLKYDNDPYIVVDNGRLFWIIDAYTTSDKYPYSQPYDNVNYIRNSVKVVVDAYNGNTDFYITDDNDPIVKSYSKIFKGLFKSYDKIPATLKEHFRYPEELFKLQCEVLEKYHMTNPTTFFTQDDLWQISSGLSNSSTTAEAQVKNKDEDNKEEEVNSESKTNGKEALYLMTRLPGESKTEMVLCEYFNVMGKQNMVSMLGARMDGDNYGKLVMYKFPQQKTIYSPMLFNNKIMQDKELTKEIKLWEGKGSKVVDGDIIILPINDSLLYLKTLYLKANTENAIPEVKKIVLSDGNQIVSGDNVADALQQLFNYTADQNAPVENNNTGNTQGSTNNKISSTDAKKAKELYDNALKSQKEGDWAKYGEYIKELGNLINKLNGQDTAKE</sequence>
<feature type="transmembrane region" description="Helical" evidence="5">
    <location>
        <begin position="144"/>
        <end position="167"/>
    </location>
</feature>
<evidence type="ECO:0000313" key="7">
    <source>
        <dbReference type="EMBL" id="MSR91954.1"/>
    </source>
</evidence>
<dbReference type="Pfam" id="PF03699">
    <property type="entry name" value="UPF0182"/>
    <property type="match status" value="1"/>
</dbReference>
<dbReference type="InterPro" id="IPR005372">
    <property type="entry name" value="UPF0182"/>
</dbReference>
<proteinExistence type="inferred from homology"/>
<accession>A0A7X2MZJ5</accession>
<dbReference type="RefSeq" id="WP_154531856.1">
    <property type="nucleotide sequence ID" value="NZ_VULX01000019.1"/>
</dbReference>
<dbReference type="HAMAP" id="MF_01600">
    <property type="entry name" value="UPF0182"/>
    <property type="match status" value="1"/>
</dbReference>
<comment type="subcellular location">
    <subcellularLocation>
        <location evidence="5">Cell membrane</location>
        <topology evidence="5">Multi-pass membrane protein</topology>
    </subcellularLocation>
</comment>
<evidence type="ECO:0000256" key="2">
    <source>
        <dbReference type="ARBA" id="ARBA00022692"/>
    </source>
</evidence>
<protein>
    <recommendedName>
        <fullName evidence="5">UPF0182 protein FYJ33_11240</fullName>
    </recommendedName>
</protein>
<feature type="transmembrane region" description="Helical" evidence="5">
    <location>
        <begin position="7"/>
        <end position="27"/>
    </location>
</feature>
<evidence type="ECO:0000256" key="6">
    <source>
        <dbReference type="SAM" id="MobiDB-lite"/>
    </source>
</evidence>
<dbReference type="EMBL" id="VULX01000019">
    <property type="protein sequence ID" value="MSR91954.1"/>
    <property type="molecule type" value="Genomic_DNA"/>
</dbReference>